<comment type="caution">
    <text evidence="3">The sequence shown here is derived from an EMBL/GenBank/DDBJ whole genome shotgun (WGS) entry which is preliminary data.</text>
</comment>
<accession>A0A7W7HPI5</accession>
<protein>
    <submittedName>
        <fullName evidence="3">Lysophospholipase L1-like esterase</fullName>
    </submittedName>
</protein>
<proteinExistence type="predicted"/>
<dbReference type="PANTHER" id="PTHR43784:SF2">
    <property type="entry name" value="GDSL-LIKE LIPASE_ACYLHYDROLASE, PUTATIVE (AFU_ORTHOLOGUE AFUA_2G00820)-RELATED"/>
    <property type="match status" value="1"/>
</dbReference>
<evidence type="ECO:0000256" key="1">
    <source>
        <dbReference type="SAM" id="SignalP"/>
    </source>
</evidence>
<feature type="domain" description="SGNH hydrolase-type esterase" evidence="2">
    <location>
        <begin position="207"/>
        <end position="391"/>
    </location>
</feature>
<feature type="chain" id="PRO_5038797408" evidence="1">
    <location>
        <begin position="24"/>
        <end position="404"/>
    </location>
</feature>
<evidence type="ECO:0000259" key="2">
    <source>
        <dbReference type="Pfam" id="PF13472"/>
    </source>
</evidence>
<dbReference type="SUPFAM" id="SSF52266">
    <property type="entry name" value="SGNH hydrolase"/>
    <property type="match status" value="1"/>
</dbReference>
<dbReference type="Pfam" id="PF13472">
    <property type="entry name" value="Lipase_GDSL_2"/>
    <property type="match status" value="1"/>
</dbReference>
<dbReference type="InterPro" id="IPR013830">
    <property type="entry name" value="SGNH_hydro"/>
</dbReference>
<keyword evidence="1" id="KW-0732">Signal</keyword>
<dbReference type="InterPro" id="IPR036514">
    <property type="entry name" value="SGNH_hydro_sf"/>
</dbReference>
<dbReference type="PANTHER" id="PTHR43784">
    <property type="entry name" value="GDSL-LIKE LIPASE/ACYLHYDROLASE, PUTATIVE (AFU_ORTHOLOGUE AFUA_2G00820)-RELATED"/>
    <property type="match status" value="1"/>
</dbReference>
<dbReference type="Gene3D" id="3.40.50.1110">
    <property type="entry name" value="SGNH hydrolase"/>
    <property type="match status" value="1"/>
</dbReference>
<dbReference type="EMBL" id="JACHNC010000001">
    <property type="protein sequence ID" value="MBB4754315.1"/>
    <property type="molecule type" value="Genomic_DNA"/>
</dbReference>
<reference evidence="3 4" key="1">
    <citation type="submission" date="2020-08" db="EMBL/GenBank/DDBJ databases">
        <title>Sequencing the genomes of 1000 actinobacteria strains.</title>
        <authorList>
            <person name="Klenk H.-P."/>
        </authorList>
    </citation>
    <scope>NUCLEOTIDE SEQUENCE [LARGE SCALE GENOMIC DNA]</scope>
    <source>
        <strain evidence="3 4">DSM 43150</strain>
    </source>
</reference>
<dbReference type="RefSeq" id="WP_203832852.1">
    <property type="nucleotide sequence ID" value="NZ_BOMP01000155.1"/>
</dbReference>
<evidence type="ECO:0000313" key="3">
    <source>
        <dbReference type="EMBL" id="MBB4754315.1"/>
    </source>
</evidence>
<evidence type="ECO:0000313" key="4">
    <source>
        <dbReference type="Proteomes" id="UP000590511"/>
    </source>
</evidence>
<dbReference type="AlphaFoldDB" id="A0A7W7HPI5"/>
<dbReference type="Proteomes" id="UP000590511">
    <property type="component" value="Unassembled WGS sequence"/>
</dbReference>
<organism evidence="3 4">
    <name type="scientific">Actinoplanes lobatus</name>
    <dbReference type="NCBI Taxonomy" id="113568"/>
    <lineage>
        <taxon>Bacteria</taxon>
        <taxon>Bacillati</taxon>
        <taxon>Actinomycetota</taxon>
        <taxon>Actinomycetes</taxon>
        <taxon>Micromonosporales</taxon>
        <taxon>Micromonosporaceae</taxon>
        <taxon>Actinoplanes</taxon>
    </lineage>
</organism>
<name>A0A7W7HPI5_9ACTN</name>
<gene>
    <name evidence="3" type="ORF">BJ964_008476</name>
</gene>
<feature type="signal peptide" evidence="1">
    <location>
        <begin position="1"/>
        <end position="23"/>
    </location>
</feature>
<dbReference type="PROSITE" id="PS51257">
    <property type="entry name" value="PROKAR_LIPOPROTEIN"/>
    <property type="match status" value="1"/>
</dbReference>
<dbReference type="InterPro" id="IPR053140">
    <property type="entry name" value="GDSL_Rv0518-like"/>
</dbReference>
<sequence length="404" mass="41345">MISMSMRRCAVAFALGLAAGCSAPPVPMPEPPSPAPVPSAAPASWVGTWGTAVQHGGRSFQDHTVRQIVHTSIGGDSARVRFSNEFGSGPLVIGSAYLAHRAGGGTVTDSRPVMFGGATTVTVPAGQTAVSDEVAFTVPADGDVAVTVHLPTTAGGTVHGIAVQDTYVASGDQAAAGGLSGAKTESSWYFLSGLDVRNAGAAGAVVAFGASITDGFGSRFNGNQRWPDLLADRLRAAGYTVGVLNAGISGNRLTVDDRGESALNRFERDVLSRPGARWVIISDDAINDLGAADPPSTAELIGALGTLVERAHGAGLRVICSTLTPYEGAGYWTARGESARGEINAFLRGPGSGCDAVLDADRATHDPSAPTRYRRAYDSGDHLHPGAAGLQAIADAVPLDVFTR</sequence>